<dbReference type="NCBIfam" id="NF005879">
    <property type="entry name" value="PRK07827.1"/>
    <property type="match status" value="1"/>
</dbReference>
<dbReference type="Pfam" id="PF00378">
    <property type="entry name" value="ECH_1"/>
    <property type="match status" value="1"/>
</dbReference>
<comment type="similarity">
    <text evidence="1">Belongs to the enoyl-CoA hydratase/isomerase family.</text>
</comment>
<dbReference type="SUPFAM" id="SSF52096">
    <property type="entry name" value="ClpP/crotonase"/>
    <property type="match status" value="1"/>
</dbReference>
<dbReference type="InterPro" id="IPR051683">
    <property type="entry name" value="Enoyl-CoA_Hydratase/Isomerase"/>
</dbReference>
<name>A0AA90HD91_9ACTN</name>
<dbReference type="InterPro" id="IPR029045">
    <property type="entry name" value="ClpP/crotonase-like_dom_sf"/>
</dbReference>
<sequence length="246" mass="25148">MSDHRPPVRVAYDRAVAVVTLDSPADRNALTRPLVGALRAALESAGQDPGVRAVLLTHTGNTFCAGASLKGAPPAGPAELTELLGAVVASAKPVVALTTGHVRAGGLGLLAACDVALAGPQATFAFTESRLGLAPAVISLTVLPRMDARAASRYFLTGEVFGPQEAVRTGLVTAGADELEAVLDGLRAASPQGLAESKRLASAPVAAALAAGREEMERLSARLFASAEAAEGIDAFRTRRAPAWQR</sequence>
<dbReference type="Gene3D" id="3.90.226.10">
    <property type="entry name" value="2-enoyl-CoA Hydratase, Chain A, domain 1"/>
    <property type="match status" value="1"/>
</dbReference>
<dbReference type="RefSeq" id="WP_271314986.1">
    <property type="nucleotide sequence ID" value="NZ_JABXJJ020000066.1"/>
</dbReference>
<proteinExistence type="inferred from homology"/>
<protein>
    <submittedName>
        <fullName evidence="2">Enoyl-CoA hydratase family protein</fullName>
    </submittedName>
</protein>
<gene>
    <name evidence="2" type="ORF">POF50_033750</name>
</gene>
<dbReference type="InterPro" id="IPR001753">
    <property type="entry name" value="Enoyl-CoA_hydra/iso"/>
</dbReference>
<reference evidence="2" key="1">
    <citation type="submission" date="2023-05" db="EMBL/GenBank/DDBJ databases">
        <title>Streptantibioticus silvisoli sp. nov., acidotolerant actinomycetes 1 from pine litter.</title>
        <authorList>
            <person name="Swiecimska M."/>
            <person name="Golinska P."/>
            <person name="Sangal V."/>
            <person name="Wachnowicz B."/>
            <person name="Goodfellow M."/>
        </authorList>
    </citation>
    <scope>NUCLEOTIDE SEQUENCE</scope>
    <source>
        <strain evidence="2">SL13</strain>
    </source>
</reference>
<accession>A0AA90HD91</accession>
<dbReference type="AlphaFoldDB" id="A0AA90HD91"/>
<dbReference type="EMBL" id="JABXJJ020000066">
    <property type="protein sequence ID" value="MDI5974252.1"/>
    <property type="molecule type" value="Genomic_DNA"/>
</dbReference>
<dbReference type="CDD" id="cd06558">
    <property type="entry name" value="crotonase-like"/>
    <property type="match status" value="1"/>
</dbReference>
<dbReference type="GO" id="GO:0003824">
    <property type="term" value="F:catalytic activity"/>
    <property type="evidence" value="ECO:0007669"/>
    <property type="project" value="UniProtKB-ARBA"/>
</dbReference>
<dbReference type="PANTHER" id="PTHR42964">
    <property type="entry name" value="ENOYL-COA HYDRATASE"/>
    <property type="match status" value="1"/>
</dbReference>
<dbReference type="PANTHER" id="PTHR42964:SF1">
    <property type="entry name" value="POLYKETIDE BIOSYNTHESIS ENOYL-COA HYDRATASE PKSH-RELATED"/>
    <property type="match status" value="1"/>
</dbReference>
<evidence type="ECO:0000256" key="1">
    <source>
        <dbReference type="ARBA" id="ARBA00005254"/>
    </source>
</evidence>
<dbReference type="InterPro" id="IPR014748">
    <property type="entry name" value="Enoyl-CoA_hydra_C"/>
</dbReference>
<comment type="caution">
    <text evidence="2">The sequence shown here is derived from an EMBL/GenBank/DDBJ whole genome shotgun (WGS) entry which is preliminary data.</text>
</comment>
<dbReference type="Gene3D" id="1.10.12.10">
    <property type="entry name" value="Lyase 2-enoyl-coa Hydratase, Chain A, domain 2"/>
    <property type="match status" value="1"/>
</dbReference>
<organism evidence="2">
    <name type="scientific">Streptantibioticus silvisoli</name>
    <dbReference type="NCBI Taxonomy" id="2705255"/>
    <lineage>
        <taxon>Bacteria</taxon>
        <taxon>Bacillati</taxon>
        <taxon>Actinomycetota</taxon>
        <taxon>Actinomycetes</taxon>
        <taxon>Kitasatosporales</taxon>
        <taxon>Streptomycetaceae</taxon>
        <taxon>Streptantibioticus</taxon>
    </lineage>
</organism>
<evidence type="ECO:0000313" key="2">
    <source>
        <dbReference type="EMBL" id="MDI5974252.1"/>
    </source>
</evidence>